<gene>
    <name evidence="1" type="ORF">H9661_02785</name>
</gene>
<name>A0ABR8PQ16_9CLOT</name>
<organism evidence="1 2">
    <name type="scientific">Clostridium cibarium</name>
    <dbReference type="NCBI Taxonomy" id="2762247"/>
    <lineage>
        <taxon>Bacteria</taxon>
        <taxon>Bacillati</taxon>
        <taxon>Bacillota</taxon>
        <taxon>Clostridia</taxon>
        <taxon>Eubacteriales</taxon>
        <taxon>Clostridiaceae</taxon>
        <taxon>Clostridium</taxon>
    </lineage>
</organism>
<keyword evidence="2" id="KW-1185">Reference proteome</keyword>
<evidence type="ECO:0000313" key="2">
    <source>
        <dbReference type="Proteomes" id="UP000627781"/>
    </source>
</evidence>
<dbReference type="EMBL" id="JACSRA010000003">
    <property type="protein sequence ID" value="MBD7910274.1"/>
    <property type="molecule type" value="Genomic_DNA"/>
</dbReference>
<dbReference type="Proteomes" id="UP000627781">
    <property type="component" value="Unassembled WGS sequence"/>
</dbReference>
<proteinExistence type="predicted"/>
<comment type="caution">
    <text evidence="1">The sequence shown here is derived from an EMBL/GenBank/DDBJ whole genome shotgun (WGS) entry which is preliminary data.</text>
</comment>
<sequence>MAYYIKNNPDVANFYGNDHNGVINHFLVSGMKEGRVGSEDFNIKVYKKNYKDLEKAFGGDNKAYFDHYLQCGIAEGRIAK</sequence>
<dbReference type="RefSeq" id="WP_191767668.1">
    <property type="nucleotide sequence ID" value="NZ_JACSRA010000003.1"/>
</dbReference>
<reference evidence="1 2" key="1">
    <citation type="submission" date="2020-08" db="EMBL/GenBank/DDBJ databases">
        <title>A Genomic Blueprint of the Chicken Gut Microbiome.</title>
        <authorList>
            <person name="Gilroy R."/>
            <person name="Ravi A."/>
            <person name="Getino M."/>
            <person name="Pursley I."/>
            <person name="Horton D.L."/>
            <person name="Alikhan N.-F."/>
            <person name="Baker D."/>
            <person name="Gharbi K."/>
            <person name="Hall N."/>
            <person name="Watson M."/>
            <person name="Adriaenssens E.M."/>
            <person name="Foster-Nyarko E."/>
            <person name="Jarju S."/>
            <person name="Secka A."/>
            <person name="Antonio M."/>
            <person name="Oren A."/>
            <person name="Chaudhuri R."/>
            <person name="La Ragione R.M."/>
            <person name="Hildebrand F."/>
            <person name="Pallen M.J."/>
        </authorList>
    </citation>
    <scope>NUCLEOTIDE SEQUENCE [LARGE SCALE GENOMIC DNA]</scope>
    <source>
        <strain evidence="1 2">Sa3CVN1</strain>
    </source>
</reference>
<accession>A0ABR8PQ16</accession>
<protein>
    <submittedName>
        <fullName evidence="1">Uncharacterized protein</fullName>
    </submittedName>
</protein>
<evidence type="ECO:0000313" key="1">
    <source>
        <dbReference type="EMBL" id="MBD7910274.1"/>
    </source>
</evidence>